<organism evidence="1">
    <name type="scientific">uncultured Thermomicrobiales bacterium</name>
    <dbReference type="NCBI Taxonomy" id="1645740"/>
    <lineage>
        <taxon>Bacteria</taxon>
        <taxon>Pseudomonadati</taxon>
        <taxon>Thermomicrobiota</taxon>
        <taxon>Thermomicrobia</taxon>
        <taxon>Thermomicrobiales</taxon>
        <taxon>environmental samples</taxon>
    </lineage>
</organism>
<sequence>MTEQVRSPLLPGGDLVAAVLDRAVMGLADRGGASNLVGDRWADVSADYAAGWTGRERPVPDGGRPLQVERIERLDSTPAVAALASRRGLQNPDLLLVGRRNGVATVQAADAKFSVETARAKQVSPEVVLGLLGLRHELPRVFEGIDADPMLVPGVFLCPDYPLTHLMLRRRHGIVRTTVHAEEVVLVPVAPDAFFAPLEGARVMAPLAAVDALPVSTDASLLVGLYYFRLARAAIGCWIDATKPLLLFDDKPTPDEARVAAEAGERATTAESAFGLLLRWNEDVQAVRNQRAAVDQVAGLPIHNRELRAEVERLALALGAPEPPSLNQVRRRLGAWWRGELRARVGPLAPPVIDLAAALADVARVSRELEPRLPAEVARVVGDLVQSRSVVDDPLSETSPVTHVAT</sequence>
<name>A0A6J4UV66_9BACT</name>
<protein>
    <submittedName>
        <fullName evidence="1">Uncharacterized protein</fullName>
    </submittedName>
</protein>
<accession>A0A6J4UV66</accession>
<gene>
    <name evidence="1" type="ORF">AVDCRST_MAG59-2647</name>
</gene>
<evidence type="ECO:0000313" key="1">
    <source>
        <dbReference type="EMBL" id="CAA9561444.1"/>
    </source>
</evidence>
<dbReference type="EMBL" id="CADCWF010000162">
    <property type="protein sequence ID" value="CAA9561444.1"/>
    <property type="molecule type" value="Genomic_DNA"/>
</dbReference>
<dbReference type="AlphaFoldDB" id="A0A6J4UV66"/>
<proteinExistence type="predicted"/>
<reference evidence="1" key="1">
    <citation type="submission" date="2020-02" db="EMBL/GenBank/DDBJ databases">
        <authorList>
            <person name="Meier V. D."/>
        </authorList>
    </citation>
    <scope>NUCLEOTIDE SEQUENCE</scope>
    <source>
        <strain evidence="1">AVDCRST_MAG59</strain>
    </source>
</reference>